<evidence type="ECO:0000256" key="5">
    <source>
        <dbReference type="ARBA" id="ARBA00022475"/>
    </source>
</evidence>
<keyword evidence="10" id="KW-0106">Calcium</keyword>
<keyword evidence="7" id="KW-0479">Metal-binding</keyword>
<dbReference type="InterPro" id="IPR000008">
    <property type="entry name" value="C2_dom"/>
</dbReference>
<dbReference type="InterPro" id="IPR039010">
    <property type="entry name" value="Synaptotagmin_SMP"/>
</dbReference>
<dbReference type="PANTHER" id="PTHR45761:SF1">
    <property type="entry name" value="EXTENDED SYNAPTOTAGMIN-LIKE PROTEIN 2, ISOFORM C"/>
    <property type="match status" value="1"/>
</dbReference>
<name>A0AAE1AIF9_9GAST</name>
<reference evidence="19" key="1">
    <citation type="journal article" date="2023" name="G3 (Bethesda)">
        <title>A reference genome for the long-term kleptoplast-retaining sea slug Elysia crispata morphotype clarki.</title>
        <authorList>
            <person name="Eastman K.E."/>
            <person name="Pendleton A.L."/>
            <person name="Shaikh M.A."/>
            <person name="Suttiyut T."/>
            <person name="Ogas R."/>
            <person name="Tomko P."/>
            <person name="Gavelis G."/>
            <person name="Widhalm J.R."/>
            <person name="Wisecaver J.H."/>
        </authorList>
    </citation>
    <scope>NUCLEOTIDE SEQUENCE</scope>
    <source>
        <strain evidence="19">ECLA1</strain>
    </source>
</reference>
<feature type="transmembrane region" description="Helical" evidence="16">
    <location>
        <begin position="32"/>
        <end position="61"/>
    </location>
</feature>
<dbReference type="InterPro" id="IPR051634">
    <property type="entry name" value="Extended_Synaptotagmin"/>
</dbReference>
<evidence type="ECO:0000256" key="1">
    <source>
        <dbReference type="ARBA" id="ARBA00004202"/>
    </source>
</evidence>
<dbReference type="GO" id="GO:0035091">
    <property type="term" value="F:phosphatidylinositol binding"/>
    <property type="evidence" value="ECO:0007669"/>
    <property type="project" value="TreeGrafter"/>
</dbReference>
<evidence type="ECO:0000256" key="3">
    <source>
        <dbReference type="ARBA" id="ARBA00005867"/>
    </source>
</evidence>
<feature type="region of interest" description="Disordered" evidence="15">
    <location>
        <begin position="588"/>
        <end position="636"/>
    </location>
</feature>
<evidence type="ECO:0000256" key="16">
    <source>
        <dbReference type="SAM" id="Phobius"/>
    </source>
</evidence>
<evidence type="ECO:0000256" key="6">
    <source>
        <dbReference type="ARBA" id="ARBA00022692"/>
    </source>
</evidence>
<dbReference type="GO" id="GO:0061817">
    <property type="term" value="P:endoplasmic reticulum-plasma membrane tethering"/>
    <property type="evidence" value="ECO:0007669"/>
    <property type="project" value="InterPro"/>
</dbReference>
<dbReference type="CDD" id="cd08391">
    <property type="entry name" value="C2A_C2C_Synaptotagmin_like"/>
    <property type="match status" value="1"/>
</dbReference>
<feature type="domain" description="C2" evidence="17">
    <location>
        <begin position="673"/>
        <end position="798"/>
    </location>
</feature>
<keyword evidence="14 16" id="KW-0472">Membrane</keyword>
<keyword evidence="8" id="KW-0677">Repeat</keyword>
<keyword evidence="11 16" id="KW-1133">Transmembrane helix</keyword>
<dbReference type="CDD" id="cd21670">
    <property type="entry name" value="SMP_ESyt"/>
    <property type="match status" value="1"/>
</dbReference>
<evidence type="ECO:0000259" key="17">
    <source>
        <dbReference type="PROSITE" id="PS50004"/>
    </source>
</evidence>
<keyword evidence="13" id="KW-0446">Lipid-binding</keyword>
<dbReference type="FunFam" id="2.60.40.150:FF:000106">
    <property type="entry name" value="extended synaptotagmin-1 isoform X1"/>
    <property type="match status" value="1"/>
</dbReference>
<dbReference type="GO" id="GO:0005509">
    <property type="term" value="F:calcium ion binding"/>
    <property type="evidence" value="ECO:0007669"/>
    <property type="project" value="TreeGrafter"/>
</dbReference>
<accession>A0AAE1AIF9</accession>
<comment type="caution">
    <text evidence="19">The sequence shown here is derived from an EMBL/GenBank/DDBJ whole genome shotgun (WGS) entry which is preliminary data.</text>
</comment>
<dbReference type="FunFam" id="2.60.40.150:FF:000025">
    <property type="entry name" value="Extended synaptotagmin 2"/>
    <property type="match status" value="1"/>
</dbReference>
<protein>
    <submittedName>
        <fullName evidence="19">Uncharacterized protein</fullName>
    </submittedName>
</protein>
<dbReference type="InterPro" id="IPR035892">
    <property type="entry name" value="C2_domain_sf"/>
</dbReference>
<evidence type="ECO:0000256" key="2">
    <source>
        <dbReference type="ARBA" id="ARBA00004477"/>
    </source>
</evidence>
<dbReference type="GO" id="GO:0031210">
    <property type="term" value="F:phosphatidylcholine binding"/>
    <property type="evidence" value="ECO:0007669"/>
    <property type="project" value="TreeGrafter"/>
</dbReference>
<evidence type="ECO:0000256" key="10">
    <source>
        <dbReference type="ARBA" id="ARBA00022837"/>
    </source>
</evidence>
<dbReference type="Pfam" id="PF00168">
    <property type="entry name" value="C2"/>
    <property type="match status" value="3"/>
</dbReference>
<evidence type="ECO:0000256" key="11">
    <source>
        <dbReference type="ARBA" id="ARBA00022989"/>
    </source>
</evidence>
<dbReference type="SMART" id="SM00239">
    <property type="entry name" value="C2"/>
    <property type="match status" value="3"/>
</dbReference>
<dbReference type="GO" id="GO:0005544">
    <property type="term" value="F:calcium-dependent phospholipid binding"/>
    <property type="evidence" value="ECO:0007669"/>
    <property type="project" value="TreeGrafter"/>
</dbReference>
<feature type="domain" description="C2" evidence="17">
    <location>
        <begin position="432"/>
        <end position="551"/>
    </location>
</feature>
<comment type="subcellular location">
    <subcellularLocation>
        <location evidence="1">Cell membrane</location>
        <topology evidence="1">Peripheral membrane protein</topology>
    </subcellularLocation>
    <subcellularLocation>
        <location evidence="2">Endoplasmic reticulum membrane</location>
        <topology evidence="2">Multi-pass membrane protein</topology>
    </subcellularLocation>
</comment>
<proteinExistence type="inferred from homology"/>
<keyword evidence="4" id="KW-0813">Transport</keyword>
<dbReference type="Proteomes" id="UP001283361">
    <property type="component" value="Unassembled WGS sequence"/>
</dbReference>
<dbReference type="FunFam" id="2.60.40.150:FF:000093">
    <property type="entry name" value="Extended synaptotagmin 3"/>
    <property type="match status" value="1"/>
</dbReference>
<feature type="compositionally biased region" description="Polar residues" evidence="15">
    <location>
        <begin position="614"/>
        <end position="623"/>
    </location>
</feature>
<evidence type="ECO:0000256" key="8">
    <source>
        <dbReference type="ARBA" id="ARBA00022737"/>
    </source>
</evidence>
<dbReference type="AlphaFoldDB" id="A0AAE1AIF9"/>
<keyword evidence="12" id="KW-0445">Lipid transport</keyword>
<sequence length="815" mass="92015">MPNPKPNAPKSMRKAVVEDTLLMKVVQKYFKLAGAVSVVWLVGYFKFSVSWLWLLLVVYVWKDRNTKAKQHKTAISQEIARDEKSVILARVEDLPSWVNFPDVERAEWMNKILDQMWPYIGEFVEKILRESVEPSVKSSLPASFKSFKFSTIDLGDIPPRIGGVKVYTQLRRDEIYMDLEINYSSDCNIAVSIKGINAGIKDFRLHGTLRVVFKPLINKSPLIGGMLVFFLNNPEIDFNLTSLANAFDLPGLSDMLHSIIQEQIANFMVLPNRFPIKLAEGLDLNKLRYPQPQGVVRVKVLEAKDLLKSDISLTGKGKSDPYVVLKVGAKEVKTRIINNTVQPVWNETFEMIVDSADGQLLYIDVFDDDPGSKDDELGRVNMDLSQLKEIGFEDEWLPLEDVKQGMIHVQLTWLWLANDPLELDRVMEQVMQDTRLDKTLEENKTHVAMLLVFLDSAMNLPRGKKTLQEPSPQAVLSVGQQEMESSVRPNTNEPRWEESFRFMLHNPNYQNLEVEIKDTKSKKPIGGTLVKLKELLVAEDMVLDQKFHIKTSEGDSYVNMRLALRILTPNANPEWMDLDDNLIEEVPKKADPGTSVDSKSEEAAAKSAANGSSVDQSRNQARSSGKAESVERGEGDVTAAAQAETLDNAQTAPPQESGLRQRNVVKNEAGEFELGRIQMTFRYSQGRERLVIVVHKCSSLKPIEGDSKNLADPYVRMYLLPDKSSSSKKKTKVIKDELNPVFDETFEYSVSETELARRTLEVTVKNEVGMFSSSKTFMGTLLLDLSTLDVSRAVTSWFDLAPEHQVKSTSFESDI</sequence>
<evidence type="ECO:0000256" key="15">
    <source>
        <dbReference type="SAM" id="MobiDB-lite"/>
    </source>
</evidence>
<dbReference type="GO" id="GO:0008429">
    <property type="term" value="F:phosphatidylethanolamine binding"/>
    <property type="evidence" value="ECO:0007669"/>
    <property type="project" value="TreeGrafter"/>
</dbReference>
<evidence type="ECO:0000256" key="4">
    <source>
        <dbReference type="ARBA" id="ARBA00022448"/>
    </source>
</evidence>
<organism evidence="19 20">
    <name type="scientific">Elysia crispata</name>
    <name type="common">lettuce slug</name>
    <dbReference type="NCBI Taxonomy" id="231223"/>
    <lineage>
        <taxon>Eukaryota</taxon>
        <taxon>Metazoa</taxon>
        <taxon>Spiralia</taxon>
        <taxon>Lophotrochozoa</taxon>
        <taxon>Mollusca</taxon>
        <taxon>Gastropoda</taxon>
        <taxon>Heterobranchia</taxon>
        <taxon>Euthyneura</taxon>
        <taxon>Panpulmonata</taxon>
        <taxon>Sacoglossa</taxon>
        <taxon>Placobranchoidea</taxon>
        <taxon>Plakobranchidae</taxon>
        <taxon>Elysia</taxon>
    </lineage>
</organism>
<dbReference type="Gene3D" id="2.60.40.150">
    <property type="entry name" value="C2 domain"/>
    <property type="match status" value="3"/>
</dbReference>
<dbReference type="PROSITE" id="PS50004">
    <property type="entry name" value="C2"/>
    <property type="match status" value="3"/>
</dbReference>
<dbReference type="GO" id="GO:0005789">
    <property type="term" value="C:endoplasmic reticulum membrane"/>
    <property type="evidence" value="ECO:0007669"/>
    <property type="project" value="UniProtKB-SubCell"/>
</dbReference>
<dbReference type="GO" id="GO:0006869">
    <property type="term" value="P:lipid transport"/>
    <property type="evidence" value="ECO:0007669"/>
    <property type="project" value="UniProtKB-KW"/>
</dbReference>
<dbReference type="InterPro" id="IPR031468">
    <property type="entry name" value="SMP_LBD"/>
</dbReference>
<dbReference type="InterPro" id="IPR037749">
    <property type="entry name" value="Ext_Synaptotagmin_C2B"/>
</dbReference>
<evidence type="ECO:0000256" key="12">
    <source>
        <dbReference type="ARBA" id="ARBA00023055"/>
    </source>
</evidence>
<evidence type="ECO:0000256" key="9">
    <source>
        <dbReference type="ARBA" id="ARBA00022824"/>
    </source>
</evidence>
<keyword evidence="20" id="KW-1185">Reference proteome</keyword>
<keyword evidence="5" id="KW-1003">Cell membrane</keyword>
<feature type="domain" description="SMP-LTD" evidence="18">
    <location>
        <begin position="102"/>
        <end position="279"/>
    </location>
</feature>
<evidence type="ECO:0000256" key="14">
    <source>
        <dbReference type="ARBA" id="ARBA00023136"/>
    </source>
</evidence>
<dbReference type="SUPFAM" id="SSF49562">
    <property type="entry name" value="C2 domain (Calcium/lipid-binding domain, CaLB)"/>
    <property type="match status" value="3"/>
</dbReference>
<comment type="similarity">
    <text evidence="3">Belongs to the extended synaptotagmin family.</text>
</comment>
<gene>
    <name evidence="19" type="ORF">RRG08_019858</name>
</gene>
<evidence type="ECO:0000256" key="13">
    <source>
        <dbReference type="ARBA" id="ARBA00023121"/>
    </source>
</evidence>
<dbReference type="PROSITE" id="PS51847">
    <property type="entry name" value="SMP"/>
    <property type="match status" value="1"/>
</dbReference>
<dbReference type="EMBL" id="JAWDGP010001845">
    <property type="protein sequence ID" value="KAK3787721.1"/>
    <property type="molecule type" value="Genomic_DNA"/>
</dbReference>
<keyword evidence="9" id="KW-0256">Endoplasmic reticulum</keyword>
<dbReference type="Pfam" id="PF17047">
    <property type="entry name" value="SMP_LBD"/>
    <property type="match status" value="1"/>
</dbReference>
<evidence type="ECO:0000259" key="18">
    <source>
        <dbReference type="PROSITE" id="PS51847"/>
    </source>
</evidence>
<dbReference type="InterPro" id="IPR037733">
    <property type="entry name" value="Ext_Synaptotagmin_C2A"/>
</dbReference>
<evidence type="ECO:0000313" key="19">
    <source>
        <dbReference type="EMBL" id="KAK3787721.1"/>
    </source>
</evidence>
<evidence type="ECO:0000256" key="7">
    <source>
        <dbReference type="ARBA" id="ARBA00022723"/>
    </source>
</evidence>
<dbReference type="PANTHER" id="PTHR45761">
    <property type="entry name" value="EXTENDED SYNAPTOTAGMIN-LIKE PROTEIN 2, ISOFORM C"/>
    <property type="match status" value="1"/>
</dbReference>
<dbReference type="GO" id="GO:0005886">
    <property type="term" value="C:plasma membrane"/>
    <property type="evidence" value="ECO:0007669"/>
    <property type="project" value="UniProtKB-SubCell"/>
</dbReference>
<feature type="domain" description="C2" evidence="17">
    <location>
        <begin position="279"/>
        <end position="397"/>
    </location>
</feature>
<keyword evidence="6 16" id="KW-0812">Transmembrane</keyword>
<dbReference type="CDD" id="cd04050">
    <property type="entry name" value="C2B_Synaptotagmin-like"/>
    <property type="match status" value="1"/>
</dbReference>
<evidence type="ECO:0000313" key="20">
    <source>
        <dbReference type="Proteomes" id="UP001283361"/>
    </source>
</evidence>